<evidence type="ECO:0000256" key="6">
    <source>
        <dbReference type="ARBA" id="ARBA00022692"/>
    </source>
</evidence>
<dbReference type="CDD" id="cd06261">
    <property type="entry name" value="TM_PBP2"/>
    <property type="match status" value="1"/>
</dbReference>
<dbReference type="RefSeq" id="WP_378532012.1">
    <property type="nucleotide sequence ID" value="NZ_JBHSBH010000007.1"/>
</dbReference>
<sequence length="601" mass="62611">MSIETGAAATVPRPGAWRRFLRNPLGVGSALLLAGVVVMSVLAPWIAPHDPLMPALDQVNAAPNGEYLLGGDGAGRDVLSRLIWGGRDTLAGAAVVVAVAAVVGIGTGLLAAYVGRWTDALLTWVSEALLAIPSLIVLIALYAAIGPDVTLSMTVFGVLISPFLYRLVRAMAIEVKNEAYVEAAQVSGVSPLRIVFRHILVVIRGSIIVMLADITATAIGIQASLEFLGLGSADSVTWGSMVQEAFVAIFRTPLSVVWPGLLLTVTIGAFALLGNAVRDALVPDAPARSRLRGATAATAAGATAAAAASAAGTADDDAGEGDEAGTAPMLGVSGLTVAYPHGDGLRTVVDGVSFTVRRGEVLGLVGESGSGKSQCVYAVLGLLPAQAAVTAGRITLDGEEVTPATLPGLRGRRIAYVPQEPMSNLDPSCTVGHQLALPLRRLLGMDRARARARALELLGRVGIRDPERVLDLYPHQISGGMAQRVLIAGAISTDPDVIVADEPTTALDVTVQADILELLRDLQRERGMSVLLVTHDFGVVADLCDRVVVMRDGVVVERGDTAALFAAPRHEYTRTLLDASLEGAEPRTWTAPELRTEGAPR</sequence>
<keyword evidence="7" id="KW-0547">Nucleotide-binding</keyword>
<dbReference type="PROSITE" id="PS50928">
    <property type="entry name" value="ABC_TM1"/>
    <property type="match status" value="1"/>
</dbReference>
<dbReference type="Pfam" id="PF00528">
    <property type="entry name" value="BPD_transp_1"/>
    <property type="match status" value="1"/>
</dbReference>
<dbReference type="PROSITE" id="PS50893">
    <property type="entry name" value="ABC_TRANSPORTER_2"/>
    <property type="match status" value="1"/>
</dbReference>
<keyword evidence="8" id="KW-0067">ATP-binding</keyword>
<organism evidence="14 15">
    <name type="scientific">Nocardiopsis sediminis</name>
    <dbReference type="NCBI Taxonomy" id="1778267"/>
    <lineage>
        <taxon>Bacteria</taxon>
        <taxon>Bacillati</taxon>
        <taxon>Actinomycetota</taxon>
        <taxon>Actinomycetes</taxon>
        <taxon>Streptosporangiales</taxon>
        <taxon>Nocardiopsidaceae</taxon>
        <taxon>Nocardiopsis</taxon>
    </lineage>
</organism>
<dbReference type="PANTHER" id="PTHR43297:SF2">
    <property type="entry name" value="DIPEPTIDE TRANSPORT ATP-BINDING PROTEIN DPPD"/>
    <property type="match status" value="1"/>
</dbReference>
<evidence type="ECO:0000256" key="1">
    <source>
        <dbReference type="ARBA" id="ARBA00004141"/>
    </source>
</evidence>
<dbReference type="SUPFAM" id="SSF161098">
    <property type="entry name" value="MetI-like"/>
    <property type="match status" value="1"/>
</dbReference>
<dbReference type="Pfam" id="PF12911">
    <property type="entry name" value="OppC_N"/>
    <property type="match status" value="1"/>
</dbReference>
<reference evidence="15" key="1">
    <citation type="journal article" date="2019" name="Int. J. Syst. Evol. Microbiol.">
        <title>The Global Catalogue of Microorganisms (GCM) 10K type strain sequencing project: providing services to taxonomists for standard genome sequencing and annotation.</title>
        <authorList>
            <consortium name="The Broad Institute Genomics Platform"/>
            <consortium name="The Broad Institute Genome Sequencing Center for Infectious Disease"/>
            <person name="Wu L."/>
            <person name="Ma J."/>
        </authorList>
    </citation>
    <scope>NUCLEOTIDE SEQUENCE [LARGE SCALE GENOMIC DNA]</scope>
    <source>
        <strain evidence="15">TBRC 1826</strain>
    </source>
</reference>
<evidence type="ECO:0000256" key="4">
    <source>
        <dbReference type="ARBA" id="ARBA00022448"/>
    </source>
</evidence>
<dbReference type="Proteomes" id="UP001595847">
    <property type="component" value="Unassembled WGS sequence"/>
</dbReference>
<feature type="transmembrane region" description="Helical" evidence="11">
    <location>
        <begin position="25"/>
        <end position="47"/>
    </location>
</feature>
<name>A0ABV8FJ93_9ACTN</name>
<comment type="caution">
    <text evidence="14">The sequence shown here is derived from an EMBL/GenBank/DDBJ whole genome shotgun (WGS) entry which is preliminary data.</text>
</comment>
<evidence type="ECO:0000256" key="8">
    <source>
        <dbReference type="ARBA" id="ARBA00022840"/>
    </source>
</evidence>
<protein>
    <submittedName>
        <fullName evidence="14">Dipeptide/oligopeptide/nickel ABC transporter permease/ATP-binding protein</fullName>
    </submittedName>
</protein>
<accession>A0ABV8FJ93</accession>
<evidence type="ECO:0000256" key="9">
    <source>
        <dbReference type="ARBA" id="ARBA00022989"/>
    </source>
</evidence>
<dbReference type="InterPro" id="IPR027417">
    <property type="entry name" value="P-loop_NTPase"/>
</dbReference>
<feature type="transmembrane region" description="Helical" evidence="11">
    <location>
        <begin position="121"/>
        <end position="145"/>
    </location>
</feature>
<comment type="subcellular location">
    <subcellularLocation>
        <location evidence="11">Cell membrane</location>
        <topology evidence="11">Multi-pass membrane protein</topology>
    </subcellularLocation>
    <subcellularLocation>
        <location evidence="2">Cell membrane</location>
        <topology evidence="2">Peripheral membrane protein</topology>
    </subcellularLocation>
    <subcellularLocation>
        <location evidence="1">Membrane</location>
        <topology evidence="1">Multi-pass membrane protein</topology>
    </subcellularLocation>
</comment>
<keyword evidence="10 11" id="KW-0472">Membrane</keyword>
<evidence type="ECO:0000256" key="10">
    <source>
        <dbReference type="ARBA" id="ARBA00023136"/>
    </source>
</evidence>
<dbReference type="Gene3D" id="3.40.50.300">
    <property type="entry name" value="P-loop containing nucleotide triphosphate hydrolases"/>
    <property type="match status" value="1"/>
</dbReference>
<dbReference type="InterPro" id="IPR050388">
    <property type="entry name" value="ABC_Ni/Peptide_Import"/>
</dbReference>
<dbReference type="InterPro" id="IPR017871">
    <property type="entry name" value="ABC_transporter-like_CS"/>
</dbReference>
<comment type="similarity">
    <text evidence="11">Belongs to the binding-protein-dependent transport system permease family.</text>
</comment>
<dbReference type="InterPro" id="IPR003593">
    <property type="entry name" value="AAA+_ATPase"/>
</dbReference>
<dbReference type="Pfam" id="PF00005">
    <property type="entry name" value="ABC_tran"/>
    <property type="match status" value="1"/>
</dbReference>
<evidence type="ECO:0000256" key="5">
    <source>
        <dbReference type="ARBA" id="ARBA00022475"/>
    </source>
</evidence>
<evidence type="ECO:0000313" key="14">
    <source>
        <dbReference type="EMBL" id="MFC3996187.1"/>
    </source>
</evidence>
<keyword evidence="6 11" id="KW-0812">Transmembrane</keyword>
<keyword evidence="9 11" id="KW-1133">Transmembrane helix</keyword>
<dbReference type="SUPFAM" id="SSF52540">
    <property type="entry name" value="P-loop containing nucleoside triphosphate hydrolases"/>
    <property type="match status" value="1"/>
</dbReference>
<dbReference type="PANTHER" id="PTHR43297">
    <property type="entry name" value="OLIGOPEPTIDE TRANSPORT ATP-BINDING PROTEIN APPD"/>
    <property type="match status" value="1"/>
</dbReference>
<feature type="transmembrane region" description="Helical" evidence="11">
    <location>
        <begin position="90"/>
        <end position="114"/>
    </location>
</feature>
<evidence type="ECO:0000256" key="11">
    <source>
        <dbReference type="RuleBase" id="RU363032"/>
    </source>
</evidence>
<dbReference type="EMBL" id="JBHSBH010000007">
    <property type="protein sequence ID" value="MFC3996187.1"/>
    <property type="molecule type" value="Genomic_DNA"/>
</dbReference>
<dbReference type="SMART" id="SM00382">
    <property type="entry name" value="AAA"/>
    <property type="match status" value="1"/>
</dbReference>
<gene>
    <name evidence="14" type="ORF">ACFOVU_09695</name>
</gene>
<keyword evidence="15" id="KW-1185">Reference proteome</keyword>
<evidence type="ECO:0000256" key="7">
    <source>
        <dbReference type="ARBA" id="ARBA00022741"/>
    </source>
</evidence>
<feature type="domain" description="ABC transporter" evidence="12">
    <location>
        <begin position="330"/>
        <end position="577"/>
    </location>
</feature>
<feature type="transmembrane region" description="Helical" evidence="11">
    <location>
        <begin position="245"/>
        <end position="273"/>
    </location>
</feature>
<evidence type="ECO:0000259" key="13">
    <source>
        <dbReference type="PROSITE" id="PS50928"/>
    </source>
</evidence>
<feature type="transmembrane region" description="Helical" evidence="11">
    <location>
        <begin position="201"/>
        <end position="225"/>
    </location>
</feature>
<dbReference type="InterPro" id="IPR025966">
    <property type="entry name" value="OppC_N"/>
</dbReference>
<keyword evidence="5" id="KW-1003">Cell membrane</keyword>
<keyword evidence="4 11" id="KW-0813">Transport</keyword>
<dbReference type="InterPro" id="IPR000515">
    <property type="entry name" value="MetI-like"/>
</dbReference>
<feature type="transmembrane region" description="Helical" evidence="11">
    <location>
        <begin position="151"/>
        <end position="168"/>
    </location>
</feature>
<proteinExistence type="inferred from homology"/>
<comment type="similarity">
    <text evidence="3">Belongs to the ABC transporter superfamily.</text>
</comment>
<dbReference type="PROSITE" id="PS00211">
    <property type="entry name" value="ABC_TRANSPORTER_1"/>
    <property type="match status" value="1"/>
</dbReference>
<evidence type="ECO:0000313" key="15">
    <source>
        <dbReference type="Proteomes" id="UP001595847"/>
    </source>
</evidence>
<dbReference type="CDD" id="cd03257">
    <property type="entry name" value="ABC_NikE_OppD_transporters"/>
    <property type="match status" value="1"/>
</dbReference>
<dbReference type="InterPro" id="IPR003439">
    <property type="entry name" value="ABC_transporter-like_ATP-bd"/>
</dbReference>
<evidence type="ECO:0000256" key="3">
    <source>
        <dbReference type="ARBA" id="ARBA00005417"/>
    </source>
</evidence>
<evidence type="ECO:0000259" key="12">
    <source>
        <dbReference type="PROSITE" id="PS50893"/>
    </source>
</evidence>
<evidence type="ECO:0000256" key="2">
    <source>
        <dbReference type="ARBA" id="ARBA00004202"/>
    </source>
</evidence>
<dbReference type="InterPro" id="IPR035906">
    <property type="entry name" value="MetI-like_sf"/>
</dbReference>
<feature type="domain" description="ABC transmembrane type-1" evidence="13">
    <location>
        <begin position="86"/>
        <end position="274"/>
    </location>
</feature>
<dbReference type="Gene3D" id="1.10.3720.10">
    <property type="entry name" value="MetI-like"/>
    <property type="match status" value="1"/>
</dbReference>